<feature type="transmembrane region" description="Helical" evidence="1">
    <location>
        <begin position="154"/>
        <end position="177"/>
    </location>
</feature>
<evidence type="ECO:0000259" key="2">
    <source>
        <dbReference type="Pfam" id="PF02517"/>
    </source>
</evidence>
<dbReference type="InterPro" id="IPR003675">
    <property type="entry name" value="Rce1/LyrA-like_dom"/>
</dbReference>
<dbReference type="InterPro" id="IPR042150">
    <property type="entry name" value="MmRce1-like"/>
</dbReference>
<gene>
    <name evidence="3" type="ORF">JOF36_004863</name>
</gene>
<dbReference type="GO" id="GO:0008233">
    <property type="term" value="F:peptidase activity"/>
    <property type="evidence" value="ECO:0007669"/>
    <property type="project" value="UniProtKB-KW"/>
</dbReference>
<feature type="transmembrane region" description="Helical" evidence="1">
    <location>
        <begin position="74"/>
        <end position="103"/>
    </location>
</feature>
<sequence>MSFAARPYPERTGTDLCWFAVLTLLISWGPLAVAIMHGSASGPWFIIGTSGPTLAALLLWLAGRRRPRDPGRAVVSRVWVWAPAAVVLGVLPSVVAAALAPALGGPPFDPSAPGRIVGETGGLLAASVMLLVAGPLAEEFGWRGYAQPRLQRRFGPLATSVVLGVGWAVWHLPLFFVEGTSQAAMGIGSLAAALFLLVFVPLTYLFWFVSARLGGGVASAVLMHAALNAGFTFLGISSAAALAVVLVTATAAALIVGARLRGPAHTTAPAAAVSS</sequence>
<keyword evidence="1" id="KW-1133">Transmembrane helix</keyword>
<dbReference type="PANTHER" id="PTHR35797">
    <property type="entry name" value="PROTEASE-RELATED"/>
    <property type="match status" value="1"/>
</dbReference>
<keyword evidence="1" id="KW-0472">Membrane</keyword>
<evidence type="ECO:0000256" key="1">
    <source>
        <dbReference type="SAM" id="Phobius"/>
    </source>
</evidence>
<feature type="transmembrane region" description="Helical" evidence="1">
    <location>
        <begin position="123"/>
        <end position="142"/>
    </location>
</feature>
<reference evidence="3 4" key="1">
    <citation type="submission" date="2021-03" db="EMBL/GenBank/DDBJ databases">
        <title>Sequencing the genomes of 1000 actinobacteria strains.</title>
        <authorList>
            <person name="Klenk H.-P."/>
        </authorList>
    </citation>
    <scope>NUCLEOTIDE SEQUENCE [LARGE SCALE GENOMIC DNA]</scope>
    <source>
        <strain evidence="3 4">DSM 45256</strain>
    </source>
</reference>
<accession>A0ABS4VZ18</accession>
<feature type="domain" description="CAAX prenyl protease 2/Lysostaphin resistance protein A-like" evidence="2">
    <location>
        <begin position="123"/>
        <end position="229"/>
    </location>
</feature>
<keyword evidence="3" id="KW-0645">Protease</keyword>
<evidence type="ECO:0000313" key="3">
    <source>
        <dbReference type="EMBL" id="MBP2369167.1"/>
    </source>
</evidence>
<dbReference type="GO" id="GO:0006508">
    <property type="term" value="P:proteolysis"/>
    <property type="evidence" value="ECO:0007669"/>
    <property type="project" value="UniProtKB-KW"/>
</dbReference>
<feature type="transmembrane region" description="Helical" evidence="1">
    <location>
        <begin position="183"/>
        <end position="206"/>
    </location>
</feature>
<dbReference type="EMBL" id="JAGINU010000001">
    <property type="protein sequence ID" value="MBP2369167.1"/>
    <property type="molecule type" value="Genomic_DNA"/>
</dbReference>
<proteinExistence type="predicted"/>
<name>A0ABS4VZ18_9PSEU</name>
<dbReference type="PANTHER" id="PTHR35797:SF1">
    <property type="entry name" value="PROTEASE"/>
    <property type="match status" value="1"/>
</dbReference>
<feature type="transmembrane region" description="Helical" evidence="1">
    <location>
        <begin position="16"/>
        <end position="36"/>
    </location>
</feature>
<dbReference type="Proteomes" id="UP001519295">
    <property type="component" value="Unassembled WGS sequence"/>
</dbReference>
<feature type="transmembrane region" description="Helical" evidence="1">
    <location>
        <begin position="213"/>
        <end position="233"/>
    </location>
</feature>
<evidence type="ECO:0000313" key="4">
    <source>
        <dbReference type="Proteomes" id="UP001519295"/>
    </source>
</evidence>
<feature type="transmembrane region" description="Helical" evidence="1">
    <location>
        <begin position="42"/>
        <end position="62"/>
    </location>
</feature>
<keyword evidence="4" id="KW-1185">Reference proteome</keyword>
<dbReference type="Pfam" id="PF02517">
    <property type="entry name" value="Rce1-like"/>
    <property type="match status" value="1"/>
</dbReference>
<dbReference type="RefSeq" id="WP_210031028.1">
    <property type="nucleotide sequence ID" value="NZ_JAGINU010000001.1"/>
</dbReference>
<organism evidence="3 4">
    <name type="scientific">Pseudonocardia parietis</name>
    <dbReference type="NCBI Taxonomy" id="570936"/>
    <lineage>
        <taxon>Bacteria</taxon>
        <taxon>Bacillati</taxon>
        <taxon>Actinomycetota</taxon>
        <taxon>Actinomycetes</taxon>
        <taxon>Pseudonocardiales</taxon>
        <taxon>Pseudonocardiaceae</taxon>
        <taxon>Pseudonocardia</taxon>
    </lineage>
</organism>
<keyword evidence="1" id="KW-0812">Transmembrane</keyword>
<comment type="caution">
    <text evidence="3">The sequence shown here is derived from an EMBL/GenBank/DDBJ whole genome shotgun (WGS) entry which is preliminary data.</text>
</comment>
<keyword evidence="3" id="KW-0378">Hydrolase</keyword>
<protein>
    <submittedName>
        <fullName evidence="3">Membrane protease YdiL (CAAX protease family)</fullName>
    </submittedName>
</protein>
<feature type="transmembrane region" description="Helical" evidence="1">
    <location>
        <begin position="239"/>
        <end position="258"/>
    </location>
</feature>